<dbReference type="RefSeq" id="WP_026743484.1">
    <property type="nucleotide sequence ID" value="NZ_FNQS01000005.1"/>
</dbReference>
<dbReference type="InterPro" id="IPR024185">
    <property type="entry name" value="FTHF_cligase-like_sf"/>
</dbReference>
<dbReference type="Gene3D" id="3.40.50.10420">
    <property type="entry name" value="NagB/RpiA/CoA transferase-like"/>
    <property type="match status" value="1"/>
</dbReference>
<gene>
    <name evidence="2" type="ORF">SAMN02982996_01690</name>
</gene>
<evidence type="ECO:0000259" key="1">
    <source>
        <dbReference type="Pfam" id="PF02589"/>
    </source>
</evidence>
<sequence>MGNANRDTFLAQIAQQLGRPVRHQPAAVPPPVCRYEKTRLADLSLQQRCDAFVKLAQETLKVTCRLTSEQDAPAAVRELCRHYLQDHENSGDHHGDRTAVMVSGDARLQTLGITSALQEAFSAQEWDASQGEVNIHATEQADVGVVFAEYGLTESGGVVLFSAPERPRSLSLLPTSSIFVVRKSTLLPRVAQLAEHLHQKAQSGERMPSCINLIGGPSSTADIELSKVIGVHGPVNAAYLIIEDS</sequence>
<organism evidence="2 3">
    <name type="scientific">Lonsdalea quercina</name>
    <dbReference type="NCBI Taxonomy" id="71657"/>
    <lineage>
        <taxon>Bacteria</taxon>
        <taxon>Pseudomonadati</taxon>
        <taxon>Pseudomonadota</taxon>
        <taxon>Gammaproteobacteria</taxon>
        <taxon>Enterobacterales</taxon>
        <taxon>Pectobacteriaceae</taxon>
        <taxon>Lonsdalea</taxon>
    </lineage>
</organism>
<proteinExistence type="predicted"/>
<dbReference type="Pfam" id="PF02589">
    <property type="entry name" value="LUD_dom"/>
    <property type="match status" value="1"/>
</dbReference>
<dbReference type="EMBL" id="FNQS01000005">
    <property type="protein sequence ID" value="SEA47517.1"/>
    <property type="molecule type" value="Genomic_DNA"/>
</dbReference>
<dbReference type="InterPro" id="IPR003741">
    <property type="entry name" value="LUD_dom"/>
</dbReference>
<dbReference type="Proteomes" id="UP000187280">
    <property type="component" value="Unassembled WGS sequence"/>
</dbReference>
<evidence type="ECO:0000313" key="2">
    <source>
        <dbReference type="EMBL" id="SEA47517.1"/>
    </source>
</evidence>
<name>A0A1H4BHE1_9GAMM</name>
<dbReference type="STRING" id="71657.SAMN02982996_01690"/>
<feature type="domain" description="LUD" evidence="1">
    <location>
        <begin position="67"/>
        <end position="242"/>
    </location>
</feature>
<dbReference type="eggNOG" id="COG1556">
    <property type="taxonomic scope" value="Bacteria"/>
</dbReference>
<dbReference type="PANTHER" id="PTHR43682:SF1">
    <property type="entry name" value="LACTATE UTILIZATION PROTEIN C"/>
    <property type="match status" value="1"/>
</dbReference>
<protein>
    <submittedName>
        <fullName evidence="2">L-lactate dehydrogenase complex protein LldG</fullName>
    </submittedName>
</protein>
<keyword evidence="3" id="KW-1185">Reference proteome</keyword>
<reference evidence="2 3" key="1">
    <citation type="submission" date="2016-10" db="EMBL/GenBank/DDBJ databases">
        <authorList>
            <person name="de Groot N.N."/>
        </authorList>
    </citation>
    <scope>NUCLEOTIDE SEQUENCE [LARGE SCALE GENOMIC DNA]</scope>
    <source>
        <strain evidence="2 3">ATCC 29281</strain>
    </source>
</reference>
<dbReference type="GeneID" id="97764572"/>
<accession>A0A1H4BHE1</accession>
<dbReference type="PANTHER" id="PTHR43682">
    <property type="entry name" value="LACTATE UTILIZATION PROTEIN C"/>
    <property type="match status" value="1"/>
</dbReference>
<dbReference type="SUPFAM" id="SSF100950">
    <property type="entry name" value="NagB/RpiA/CoA transferase-like"/>
    <property type="match status" value="1"/>
</dbReference>
<dbReference type="InterPro" id="IPR037171">
    <property type="entry name" value="NagB/RpiA_transferase-like"/>
</dbReference>
<evidence type="ECO:0000313" key="3">
    <source>
        <dbReference type="Proteomes" id="UP000187280"/>
    </source>
</evidence>
<dbReference type="AlphaFoldDB" id="A0A1H4BHE1"/>